<dbReference type="Proteomes" id="UP000722336">
    <property type="component" value="Unassembled WGS sequence"/>
</dbReference>
<keyword evidence="2" id="KW-1185">Reference proteome</keyword>
<evidence type="ECO:0000313" key="2">
    <source>
        <dbReference type="Proteomes" id="UP000722336"/>
    </source>
</evidence>
<name>A0ABS6SGV1_9SPHN</name>
<sequence>MSYLAARATGFLPGLAWHRYRLIAVPRGGLPAMPRGYGVRVAAPEDLAGRIDSGPETISYRIAAGMVPLIAERQGKVLGVNWVTDGAFDEDEVRVRWQPGAGCAWDTGLWVAPEQRLSRAFAALWAGTGAWLAERGLDWSMSRVADYNLASLAPHMRLGAVDLGAVGIAKAGPVQLATRGRPRMTMGRTVIELERPA</sequence>
<gene>
    <name evidence="1" type="ORF">KCG44_10015</name>
</gene>
<dbReference type="EMBL" id="JAGSPA010000003">
    <property type="protein sequence ID" value="MBV7257116.1"/>
    <property type="molecule type" value="Genomic_DNA"/>
</dbReference>
<protein>
    <submittedName>
        <fullName evidence="1">Uncharacterized protein</fullName>
    </submittedName>
</protein>
<reference evidence="1 2" key="1">
    <citation type="submission" date="2021-04" db="EMBL/GenBank/DDBJ databases">
        <authorList>
            <person name="Pira H."/>
            <person name="Risdian C."/>
            <person name="Wink J."/>
        </authorList>
    </citation>
    <scope>NUCLEOTIDE SEQUENCE [LARGE SCALE GENOMIC DNA]</scope>
    <source>
        <strain evidence="1 2">WHA3</strain>
    </source>
</reference>
<evidence type="ECO:0000313" key="1">
    <source>
        <dbReference type="EMBL" id="MBV7257116.1"/>
    </source>
</evidence>
<accession>A0ABS6SGV1</accession>
<proteinExistence type="predicted"/>
<organism evidence="1 2">
    <name type="scientific">Pacificimonas pallii</name>
    <dbReference type="NCBI Taxonomy" id="2827236"/>
    <lineage>
        <taxon>Bacteria</taxon>
        <taxon>Pseudomonadati</taxon>
        <taxon>Pseudomonadota</taxon>
        <taxon>Alphaproteobacteria</taxon>
        <taxon>Sphingomonadales</taxon>
        <taxon>Sphingosinicellaceae</taxon>
        <taxon>Pacificimonas</taxon>
    </lineage>
</organism>
<comment type="caution">
    <text evidence="1">The sequence shown here is derived from an EMBL/GenBank/DDBJ whole genome shotgun (WGS) entry which is preliminary data.</text>
</comment>
<dbReference type="RefSeq" id="WP_218445945.1">
    <property type="nucleotide sequence ID" value="NZ_JAGSPA010000003.1"/>
</dbReference>